<gene>
    <name evidence="1" type="ORF">AB5J51_15825</name>
</gene>
<organism evidence="1">
    <name type="scientific">Streptomyces sp. R33</name>
    <dbReference type="NCBI Taxonomy" id="3238629"/>
    <lineage>
        <taxon>Bacteria</taxon>
        <taxon>Bacillati</taxon>
        <taxon>Actinomycetota</taxon>
        <taxon>Actinomycetes</taxon>
        <taxon>Kitasatosporales</taxon>
        <taxon>Streptomycetaceae</taxon>
        <taxon>Streptomyces</taxon>
    </lineage>
</organism>
<dbReference type="AlphaFoldDB" id="A0AB39Y2K3"/>
<accession>A0AB39Y2K3</accession>
<dbReference type="RefSeq" id="WP_369777919.1">
    <property type="nucleotide sequence ID" value="NZ_CP165727.1"/>
</dbReference>
<evidence type="ECO:0000313" key="1">
    <source>
        <dbReference type="EMBL" id="XDV64295.1"/>
    </source>
</evidence>
<protein>
    <submittedName>
        <fullName evidence="1">Uncharacterized protein</fullName>
    </submittedName>
</protein>
<reference evidence="1" key="1">
    <citation type="submission" date="2024-08" db="EMBL/GenBank/DDBJ databases">
        <authorList>
            <person name="Yu S.T."/>
        </authorList>
    </citation>
    <scope>NUCLEOTIDE SEQUENCE</scope>
    <source>
        <strain evidence="1">R33</strain>
    </source>
</reference>
<proteinExistence type="predicted"/>
<name>A0AB39Y2K3_9ACTN</name>
<dbReference type="EMBL" id="CP165727">
    <property type="protein sequence ID" value="XDV64295.1"/>
    <property type="molecule type" value="Genomic_DNA"/>
</dbReference>
<sequence length="126" mass="13811">MAEHFVTLHCEPCASCQDESWQRVVDGRLRREWQHYCPVAGTQACDGGWGPAPDLIREEIIAREGTERLGVGGPDGVPLRTAREVMGLTLARLSQARSHGFEATPVEAELLRGSALRAAGEDRGRF</sequence>